<dbReference type="FunFam" id="3.30.70.270:FF:000003">
    <property type="entry name" value="Transposon Ty3-G Gag-Pol polyprotein"/>
    <property type="match status" value="1"/>
</dbReference>
<dbReference type="InterPro" id="IPR053134">
    <property type="entry name" value="RNA-dir_DNA_polymerase"/>
</dbReference>
<protein>
    <submittedName>
        <fullName evidence="2">Retrovirus-related Pol polyprotein from transposon 297</fullName>
    </submittedName>
</protein>
<sequence length="133" mass="15284">MAFRTHEGHYEFIVMPFGLTNAPTIFRSLMNDLFCPYLQKFILVFFDDIMVYSRSWEAHLSHLRAVLTILSTNSLFAKELKCEFGVSQVDYLGHIISEQRVVVDPAKIQAMLEWPTPTTTNGVHGFLSLASYY</sequence>
<dbReference type="Pfam" id="PF00078">
    <property type="entry name" value="RVT_1"/>
    <property type="match status" value="1"/>
</dbReference>
<feature type="domain" description="Reverse transcriptase" evidence="1">
    <location>
        <begin position="1"/>
        <end position="96"/>
    </location>
</feature>
<dbReference type="EMBL" id="QGNW01000095">
    <property type="protein sequence ID" value="RVW98201.1"/>
    <property type="molecule type" value="Genomic_DNA"/>
</dbReference>
<dbReference type="AlphaFoldDB" id="A0A438INE7"/>
<dbReference type="PANTHER" id="PTHR24559:SF450">
    <property type="entry name" value="RNA-DIRECTED DNA POLYMERASE HOMOLOG"/>
    <property type="match status" value="1"/>
</dbReference>
<dbReference type="PANTHER" id="PTHR24559">
    <property type="entry name" value="TRANSPOSON TY3-I GAG-POL POLYPROTEIN"/>
    <property type="match status" value="1"/>
</dbReference>
<evidence type="ECO:0000259" key="1">
    <source>
        <dbReference type="PROSITE" id="PS50878"/>
    </source>
</evidence>
<dbReference type="PROSITE" id="PS50878">
    <property type="entry name" value="RT_POL"/>
    <property type="match status" value="1"/>
</dbReference>
<name>A0A438INE7_VITVI</name>
<dbReference type="CDD" id="cd01647">
    <property type="entry name" value="RT_LTR"/>
    <property type="match status" value="1"/>
</dbReference>
<accession>A0A438INE7</accession>
<comment type="caution">
    <text evidence="2">The sequence shown here is derived from an EMBL/GenBank/DDBJ whole genome shotgun (WGS) entry which is preliminary data.</text>
</comment>
<evidence type="ECO:0000313" key="3">
    <source>
        <dbReference type="Proteomes" id="UP000288805"/>
    </source>
</evidence>
<reference evidence="2 3" key="1">
    <citation type="journal article" date="2018" name="PLoS Genet.">
        <title>Population sequencing reveals clonal diversity and ancestral inbreeding in the grapevine cultivar Chardonnay.</title>
        <authorList>
            <person name="Roach M.J."/>
            <person name="Johnson D.L."/>
            <person name="Bohlmann J."/>
            <person name="van Vuuren H.J."/>
            <person name="Jones S.J."/>
            <person name="Pretorius I.S."/>
            <person name="Schmidt S.A."/>
            <person name="Borneman A.R."/>
        </authorList>
    </citation>
    <scope>NUCLEOTIDE SEQUENCE [LARGE SCALE GENOMIC DNA]</scope>
    <source>
        <strain evidence="3">cv. Chardonnay</strain>
        <tissue evidence="2">Leaf</tissue>
    </source>
</reference>
<dbReference type="InterPro" id="IPR043128">
    <property type="entry name" value="Rev_trsase/Diguanyl_cyclase"/>
</dbReference>
<dbReference type="InterPro" id="IPR000477">
    <property type="entry name" value="RT_dom"/>
</dbReference>
<dbReference type="Gene3D" id="3.10.10.10">
    <property type="entry name" value="HIV Type 1 Reverse Transcriptase, subunit A, domain 1"/>
    <property type="match status" value="1"/>
</dbReference>
<organism evidence="2 3">
    <name type="scientific">Vitis vinifera</name>
    <name type="common">Grape</name>
    <dbReference type="NCBI Taxonomy" id="29760"/>
    <lineage>
        <taxon>Eukaryota</taxon>
        <taxon>Viridiplantae</taxon>
        <taxon>Streptophyta</taxon>
        <taxon>Embryophyta</taxon>
        <taxon>Tracheophyta</taxon>
        <taxon>Spermatophyta</taxon>
        <taxon>Magnoliopsida</taxon>
        <taxon>eudicotyledons</taxon>
        <taxon>Gunneridae</taxon>
        <taxon>Pentapetalae</taxon>
        <taxon>rosids</taxon>
        <taxon>Vitales</taxon>
        <taxon>Vitaceae</taxon>
        <taxon>Viteae</taxon>
        <taxon>Vitis</taxon>
    </lineage>
</organism>
<evidence type="ECO:0000313" key="2">
    <source>
        <dbReference type="EMBL" id="RVW98201.1"/>
    </source>
</evidence>
<proteinExistence type="predicted"/>
<gene>
    <name evidence="2" type="primary">pol_991</name>
    <name evidence="2" type="ORF">CK203_031939</name>
</gene>
<dbReference type="InterPro" id="IPR043502">
    <property type="entry name" value="DNA/RNA_pol_sf"/>
</dbReference>
<dbReference type="Proteomes" id="UP000288805">
    <property type="component" value="Unassembled WGS sequence"/>
</dbReference>
<dbReference type="Gene3D" id="3.30.70.270">
    <property type="match status" value="1"/>
</dbReference>
<dbReference type="SUPFAM" id="SSF56672">
    <property type="entry name" value="DNA/RNA polymerases"/>
    <property type="match status" value="1"/>
</dbReference>